<dbReference type="EMBL" id="RDBM01000092">
    <property type="protein sequence ID" value="TXS21309.1"/>
    <property type="molecule type" value="Genomic_DNA"/>
</dbReference>
<dbReference type="InterPro" id="IPR046095">
    <property type="entry name" value="DUF6113"/>
</dbReference>
<evidence type="ECO:0000256" key="2">
    <source>
        <dbReference type="SAM" id="Phobius"/>
    </source>
</evidence>
<dbReference type="RefSeq" id="WP_124274537.1">
    <property type="nucleotide sequence ID" value="NZ_RDBM01000092.1"/>
</dbReference>
<keyword evidence="2" id="KW-0812">Transmembrane</keyword>
<dbReference type="Pfam" id="PF19608">
    <property type="entry name" value="DUF6113"/>
    <property type="match status" value="1"/>
</dbReference>
<feature type="transmembrane region" description="Helical" evidence="2">
    <location>
        <begin position="90"/>
        <end position="107"/>
    </location>
</feature>
<dbReference type="AlphaFoldDB" id="A0A652KC76"/>
<sequence length="153" mass="15528">MSSSKRQRAASQAPRTNAPPRSPEPTGLAARPNPARIPVYVGLAVLGAAVGLAGTLVQAALFPGGLLLALAASAGLFYGGRVLTRTQLGALVPAVGWFIAVVVLLGGRPEGDYVFGQELGLALFMLGGMAVAVICATMSRLPYPANDTGRTGT</sequence>
<evidence type="ECO:0008006" key="4">
    <source>
        <dbReference type="Google" id="ProtNLM"/>
    </source>
</evidence>
<reference evidence="3" key="1">
    <citation type="submission" date="2018-10" db="EMBL/GenBank/DDBJ databases">
        <authorList>
            <person name="Hariharan J."/>
            <person name="Choudoir M.J."/>
            <person name="Diebold P."/>
            <person name="Panke-Buisse K."/>
            <person name="Campbell A.N."/>
            <person name="Buckley D.H."/>
        </authorList>
    </citation>
    <scope>NUCLEOTIDE SEQUENCE</scope>
    <source>
        <strain evidence="3">Gb1</strain>
    </source>
</reference>
<name>A0A652KC76_9ACTN</name>
<proteinExistence type="predicted"/>
<comment type="caution">
    <text evidence="3">The sequence shown here is derived from an EMBL/GenBank/DDBJ whole genome shotgun (WGS) entry which is preliminary data.</text>
</comment>
<feature type="transmembrane region" description="Helical" evidence="2">
    <location>
        <begin position="60"/>
        <end position="78"/>
    </location>
</feature>
<keyword evidence="2" id="KW-0472">Membrane</keyword>
<feature type="transmembrane region" description="Helical" evidence="2">
    <location>
        <begin position="119"/>
        <end position="141"/>
    </location>
</feature>
<evidence type="ECO:0000313" key="3">
    <source>
        <dbReference type="EMBL" id="TXS21309.1"/>
    </source>
</evidence>
<feature type="transmembrane region" description="Helical" evidence="2">
    <location>
        <begin position="37"/>
        <end position="54"/>
    </location>
</feature>
<feature type="region of interest" description="Disordered" evidence="1">
    <location>
        <begin position="1"/>
        <end position="30"/>
    </location>
</feature>
<accession>A0A652KC76</accession>
<keyword evidence="2" id="KW-1133">Transmembrane helix</keyword>
<evidence type="ECO:0000256" key="1">
    <source>
        <dbReference type="SAM" id="MobiDB-lite"/>
    </source>
</evidence>
<protein>
    <recommendedName>
        <fullName evidence="4">Integral membrane protein</fullName>
    </recommendedName>
</protein>
<organism evidence="3">
    <name type="scientific">Streptomyces sp. gb1(2016)</name>
    <dbReference type="NCBI Taxonomy" id="1828321"/>
    <lineage>
        <taxon>Bacteria</taxon>
        <taxon>Bacillati</taxon>
        <taxon>Actinomycetota</taxon>
        <taxon>Actinomycetes</taxon>
        <taxon>Kitasatosporales</taxon>
        <taxon>Streptomycetaceae</taxon>
        <taxon>Streptomyces</taxon>
    </lineage>
</organism>
<gene>
    <name evidence="3" type="ORF">EAO74_37230</name>
</gene>